<dbReference type="PROSITE" id="PS50983">
    <property type="entry name" value="FE_B12_PBP"/>
    <property type="match status" value="1"/>
</dbReference>
<feature type="domain" description="Fe/B12 periplasmic-binding" evidence="1">
    <location>
        <begin position="8"/>
        <end position="295"/>
    </location>
</feature>
<dbReference type="Pfam" id="PF01497">
    <property type="entry name" value="Peripla_BP_2"/>
    <property type="match status" value="1"/>
</dbReference>
<dbReference type="InterPro" id="IPR002491">
    <property type="entry name" value="ABC_transptr_periplasmic_BD"/>
</dbReference>
<dbReference type="Proteomes" id="UP000238937">
    <property type="component" value="Unassembled WGS sequence"/>
</dbReference>
<dbReference type="PANTHER" id="PTHR42860:SF1">
    <property type="entry name" value="VITAMIN B12-BINDING PROTEIN"/>
    <property type="match status" value="1"/>
</dbReference>
<dbReference type="SUPFAM" id="SSF53807">
    <property type="entry name" value="Helical backbone' metal receptor"/>
    <property type="match status" value="1"/>
</dbReference>
<evidence type="ECO:0000313" key="3">
    <source>
        <dbReference type="Proteomes" id="UP000238937"/>
    </source>
</evidence>
<gene>
    <name evidence="2" type="ORF">C7B77_08470</name>
</gene>
<accession>A0A2T1GI63</accession>
<dbReference type="Gene3D" id="3.40.50.1980">
    <property type="entry name" value="Nitrogenase molybdenum iron protein domain"/>
    <property type="match status" value="2"/>
</dbReference>
<proteinExistence type="predicted"/>
<evidence type="ECO:0000259" key="1">
    <source>
        <dbReference type="PROSITE" id="PS50983"/>
    </source>
</evidence>
<keyword evidence="3" id="KW-1185">Reference proteome</keyword>
<protein>
    <submittedName>
        <fullName evidence="2">Cobalamin-binding protein</fullName>
    </submittedName>
</protein>
<evidence type="ECO:0000313" key="2">
    <source>
        <dbReference type="EMBL" id="PSB57432.1"/>
    </source>
</evidence>
<dbReference type="PANTHER" id="PTHR42860">
    <property type="entry name" value="VITAMIN B12-BINDING PROTEIN"/>
    <property type="match status" value="1"/>
</dbReference>
<dbReference type="RefSeq" id="WP_106302792.1">
    <property type="nucleotide sequence ID" value="NZ_PVWO01000077.1"/>
</dbReference>
<reference evidence="2 3" key="1">
    <citation type="submission" date="2018-03" db="EMBL/GenBank/DDBJ databases">
        <title>The ancient ancestry and fast evolution of plastids.</title>
        <authorList>
            <person name="Moore K.R."/>
            <person name="Magnabosco C."/>
            <person name="Momper L."/>
            <person name="Gold D.A."/>
            <person name="Bosak T."/>
            <person name="Fournier G.P."/>
        </authorList>
    </citation>
    <scope>NUCLEOTIDE SEQUENCE [LARGE SCALE GENOMIC DNA]</scope>
    <source>
        <strain evidence="2 3">CCALA 037</strain>
    </source>
</reference>
<organism evidence="2 3">
    <name type="scientific">Chamaesiphon polymorphus CCALA 037</name>
    <dbReference type="NCBI Taxonomy" id="2107692"/>
    <lineage>
        <taxon>Bacteria</taxon>
        <taxon>Bacillati</taxon>
        <taxon>Cyanobacteriota</taxon>
        <taxon>Cyanophyceae</taxon>
        <taxon>Gomontiellales</taxon>
        <taxon>Chamaesiphonaceae</taxon>
        <taxon>Chamaesiphon</taxon>
    </lineage>
</organism>
<name>A0A2T1GI63_9CYAN</name>
<dbReference type="EMBL" id="PVWO01000077">
    <property type="protein sequence ID" value="PSB57432.1"/>
    <property type="molecule type" value="Genomic_DNA"/>
</dbReference>
<dbReference type="OrthoDB" id="9787772at2"/>
<dbReference type="CDD" id="cd01144">
    <property type="entry name" value="BtuF"/>
    <property type="match status" value="1"/>
</dbReference>
<dbReference type="AlphaFoldDB" id="A0A2T1GI63"/>
<dbReference type="InterPro" id="IPR051030">
    <property type="entry name" value="Vitamin_B12-ABC_binding"/>
</dbReference>
<comment type="caution">
    <text evidence="2">The sequence shown here is derived from an EMBL/GenBank/DDBJ whole genome shotgun (WGS) entry which is preliminary data.</text>
</comment>
<sequence>MTQLAPLRLVSLLPSATEIIACLGLTDRLVGISHECDYPPDIKDRAVCTSARLSIDRSSGEIHQEVDKLLTAAMSIYEINLDVLTQLQPTHIITQDQCDVCAVSFPEVEKAVAKLTNSHPQIISLQPDTIADVWADIQRVGETLNVDWQPIVSTLQKRVKTCQTQCQNLQSQPPKVACIEWTDPLMLAGNWIPELVEMAGGKPIGGITGQHSPRISWDELVVADPDTIIFMPCGFDLDRTRIEAQPLTQHPQWQQLAAVNQNRVYITDGNAYFNRPGPRLVESLEILTEILNPQVCHYGHYQTGWAKFS</sequence>